<evidence type="ECO:0000259" key="7">
    <source>
        <dbReference type="Pfam" id="PF04138"/>
    </source>
</evidence>
<dbReference type="GO" id="GO:0000271">
    <property type="term" value="P:polysaccharide biosynthetic process"/>
    <property type="evidence" value="ECO:0007669"/>
    <property type="project" value="InterPro"/>
</dbReference>
<organism evidence="8 9">
    <name type="scientific">Geodermatophilus sabuli</name>
    <dbReference type="NCBI Taxonomy" id="1564158"/>
    <lineage>
        <taxon>Bacteria</taxon>
        <taxon>Bacillati</taxon>
        <taxon>Actinomycetota</taxon>
        <taxon>Actinomycetes</taxon>
        <taxon>Geodermatophilales</taxon>
        <taxon>Geodermatophilaceae</taxon>
        <taxon>Geodermatophilus</taxon>
    </lineage>
</organism>
<feature type="transmembrane region" description="Helical" evidence="6">
    <location>
        <begin position="146"/>
        <end position="164"/>
    </location>
</feature>
<evidence type="ECO:0000256" key="4">
    <source>
        <dbReference type="ARBA" id="ARBA00023136"/>
    </source>
</evidence>
<evidence type="ECO:0000256" key="1">
    <source>
        <dbReference type="ARBA" id="ARBA00004141"/>
    </source>
</evidence>
<accession>A0A7K3W4Y9</accession>
<keyword evidence="2 6" id="KW-0812">Transmembrane</keyword>
<evidence type="ECO:0000256" key="5">
    <source>
        <dbReference type="SAM" id="MobiDB-lite"/>
    </source>
</evidence>
<evidence type="ECO:0000256" key="6">
    <source>
        <dbReference type="SAM" id="Phobius"/>
    </source>
</evidence>
<dbReference type="GO" id="GO:0016020">
    <property type="term" value="C:membrane"/>
    <property type="evidence" value="ECO:0007669"/>
    <property type="project" value="UniProtKB-SubCell"/>
</dbReference>
<proteinExistence type="predicted"/>
<dbReference type="EMBL" id="JAAGWF010000020">
    <property type="protein sequence ID" value="NEK59728.1"/>
    <property type="molecule type" value="Genomic_DNA"/>
</dbReference>
<keyword evidence="9" id="KW-1185">Reference proteome</keyword>
<dbReference type="Proteomes" id="UP000470246">
    <property type="component" value="Unassembled WGS sequence"/>
</dbReference>
<dbReference type="AlphaFoldDB" id="A0A7K3W4Y9"/>
<evidence type="ECO:0000313" key="9">
    <source>
        <dbReference type="Proteomes" id="UP000470246"/>
    </source>
</evidence>
<keyword evidence="4 6" id="KW-0472">Membrane</keyword>
<sequence>MPLPYPDRTTAKPGDVPHDRPGESGNKGWLQGIVRRTLDADRVPVERSVVTCPSLSRRPALGDAFGTVAARVRGEDTLGQFARFVLVGGATTLVYAALFVALTALGYLPAHLIATAASTALANELHRRLTFRAGERVHWFTAQWEAGGITVIGLFATSAALGVLDSTVDSVSVVIQVALVVTVTGLIGLMRFIALRWIFRAPVADAA</sequence>
<evidence type="ECO:0000313" key="8">
    <source>
        <dbReference type="EMBL" id="NEK59728.1"/>
    </source>
</evidence>
<feature type="transmembrane region" description="Helical" evidence="6">
    <location>
        <begin position="108"/>
        <end position="125"/>
    </location>
</feature>
<feature type="domain" description="GtrA/DPMS transmembrane" evidence="7">
    <location>
        <begin position="83"/>
        <end position="197"/>
    </location>
</feature>
<reference evidence="8 9" key="1">
    <citation type="submission" date="2020-02" db="EMBL/GenBank/DDBJ databases">
        <title>Geodermatophilus sabuli CPCC 205279 I12A-02694.</title>
        <authorList>
            <person name="Jiang Z."/>
        </authorList>
    </citation>
    <scope>NUCLEOTIDE SEQUENCE [LARGE SCALE GENOMIC DNA]</scope>
    <source>
        <strain evidence="8 9">I12A-02694</strain>
    </source>
</reference>
<gene>
    <name evidence="8" type="ORF">GCU56_17870</name>
</gene>
<evidence type="ECO:0000256" key="3">
    <source>
        <dbReference type="ARBA" id="ARBA00022989"/>
    </source>
</evidence>
<keyword evidence="3 6" id="KW-1133">Transmembrane helix</keyword>
<comment type="subcellular location">
    <subcellularLocation>
        <location evidence="1">Membrane</location>
        <topology evidence="1">Multi-pass membrane protein</topology>
    </subcellularLocation>
</comment>
<protein>
    <submittedName>
        <fullName evidence="8">GtrA family protein</fullName>
    </submittedName>
</protein>
<dbReference type="Pfam" id="PF04138">
    <property type="entry name" value="GtrA_DPMS_TM"/>
    <property type="match status" value="1"/>
</dbReference>
<feature type="region of interest" description="Disordered" evidence="5">
    <location>
        <begin position="1"/>
        <end position="27"/>
    </location>
</feature>
<evidence type="ECO:0000256" key="2">
    <source>
        <dbReference type="ARBA" id="ARBA00022692"/>
    </source>
</evidence>
<dbReference type="InterPro" id="IPR007267">
    <property type="entry name" value="GtrA_DPMS_TM"/>
</dbReference>
<name>A0A7K3W4Y9_9ACTN</name>
<comment type="caution">
    <text evidence="8">The sequence shown here is derived from an EMBL/GenBank/DDBJ whole genome shotgun (WGS) entry which is preliminary data.</text>
</comment>
<feature type="transmembrane region" description="Helical" evidence="6">
    <location>
        <begin position="170"/>
        <end position="190"/>
    </location>
</feature>
<feature type="transmembrane region" description="Helical" evidence="6">
    <location>
        <begin position="81"/>
        <end position="102"/>
    </location>
</feature>